<proteinExistence type="predicted"/>
<dbReference type="AlphaFoldDB" id="A0A2G9ZLM7"/>
<dbReference type="EMBL" id="PCSD01000023">
    <property type="protein sequence ID" value="PIP34044.1"/>
    <property type="molecule type" value="Genomic_DNA"/>
</dbReference>
<name>A0A2G9ZLM7_9BACT</name>
<sequence>MIKNFFIMDQALNALISIFLVGISQKTGYRRTSESRLLNILNNLRLKVIYQKSKKKSKLKLFIRG</sequence>
<evidence type="ECO:0000313" key="2">
    <source>
        <dbReference type="Proteomes" id="UP000230729"/>
    </source>
</evidence>
<gene>
    <name evidence="1" type="ORF">COX22_01040</name>
</gene>
<accession>A0A2G9ZLM7</accession>
<evidence type="ECO:0000313" key="1">
    <source>
        <dbReference type="EMBL" id="PIP34044.1"/>
    </source>
</evidence>
<comment type="caution">
    <text evidence="1">The sequence shown here is derived from an EMBL/GenBank/DDBJ whole genome shotgun (WGS) entry which is preliminary data.</text>
</comment>
<protein>
    <submittedName>
        <fullName evidence="1">Uncharacterized protein</fullName>
    </submittedName>
</protein>
<organism evidence="1 2">
    <name type="scientific">Candidatus Falkowbacteria bacterium CG23_combo_of_CG06-09_8_20_14_all_49_15</name>
    <dbReference type="NCBI Taxonomy" id="1974572"/>
    <lineage>
        <taxon>Bacteria</taxon>
        <taxon>Candidatus Falkowiibacteriota</taxon>
    </lineage>
</organism>
<dbReference type="Proteomes" id="UP000230729">
    <property type="component" value="Unassembled WGS sequence"/>
</dbReference>
<reference evidence="1 2" key="1">
    <citation type="submission" date="2017-09" db="EMBL/GenBank/DDBJ databases">
        <title>Depth-based differentiation of microbial function through sediment-hosted aquifers and enrichment of novel symbionts in the deep terrestrial subsurface.</title>
        <authorList>
            <person name="Probst A.J."/>
            <person name="Ladd B."/>
            <person name="Jarett J.K."/>
            <person name="Geller-Mcgrath D.E."/>
            <person name="Sieber C.M."/>
            <person name="Emerson J.B."/>
            <person name="Anantharaman K."/>
            <person name="Thomas B.C."/>
            <person name="Malmstrom R."/>
            <person name="Stieglmeier M."/>
            <person name="Klingl A."/>
            <person name="Woyke T."/>
            <person name="Ryan C.M."/>
            <person name="Banfield J.F."/>
        </authorList>
    </citation>
    <scope>NUCLEOTIDE SEQUENCE [LARGE SCALE GENOMIC DNA]</scope>
    <source>
        <strain evidence="1">CG23_combo_of_CG06-09_8_20_14_all_49_15</strain>
    </source>
</reference>